<accession>A0A0R3KMX6</accession>
<evidence type="ECO:0000313" key="6">
    <source>
        <dbReference type="Proteomes" id="UP000050863"/>
    </source>
</evidence>
<dbReference type="InterPro" id="IPR036388">
    <property type="entry name" value="WH-like_DNA-bd_sf"/>
</dbReference>
<dbReference type="Proteomes" id="UP000050863">
    <property type="component" value="Unassembled WGS sequence"/>
</dbReference>
<dbReference type="PROSITE" id="PS50995">
    <property type="entry name" value="HTH_MARR_2"/>
    <property type="match status" value="1"/>
</dbReference>
<evidence type="ECO:0000256" key="2">
    <source>
        <dbReference type="ARBA" id="ARBA00023125"/>
    </source>
</evidence>
<proteinExistence type="predicted"/>
<dbReference type="PANTHER" id="PTHR42756">
    <property type="entry name" value="TRANSCRIPTIONAL REGULATOR, MARR"/>
    <property type="match status" value="1"/>
</dbReference>
<dbReference type="SMART" id="SM00347">
    <property type="entry name" value="HTH_MARR"/>
    <property type="match status" value="1"/>
</dbReference>
<sequence>MRGSVDMNFLFTLGEVQRMMRAYADRQAARYGITRAQWAVLAKVERTEGLKQSELAEQMEMQPITLTRLIDKLCDNGWIERRGDENDRRVNRLYLRKAARPLLGKLAGLRSELTATALDGINPADAHRLLDQLDLIKENVRNAVQNPANEPPRKEQRYG</sequence>
<keyword evidence="6" id="KW-1185">Reference proteome</keyword>
<dbReference type="GO" id="GO:0003700">
    <property type="term" value="F:DNA-binding transcription factor activity"/>
    <property type="evidence" value="ECO:0007669"/>
    <property type="project" value="InterPro"/>
</dbReference>
<dbReference type="InterPro" id="IPR036390">
    <property type="entry name" value="WH_DNA-bd_sf"/>
</dbReference>
<dbReference type="RefSeq" id="WP_057840459.1">
    <property type="nucleotide sequence ID" value="NZ_LLXZ01000218.1"/>
</dbReference>
<dbReference type="GO" id="GO:0003677">
    <property type="term" value="F:DNA binding"/>
    <property type="evidence" value="ECO:0007669"/>
    <property type="project" value="UniProtKB-KW"/>
</dbReference>
<comment type="caution">
    <text evidence="5">The sequence shown here is derived from an EMBL/GenBank/DDBJ whole genome shotgun (WGS) entry which is preliminary data.</text>
</comment>
<dbReference type="InterPro" id="IPR000835">
    <property type="entry name" value="HTH_MarR-typ"/>
</dbReference>
<dbReference type="EMBL" id="LLXZ01000218">
    <property type="protein sequence ID" value="KRQ94325.1"/>
    <property type="molecule type" value="Genomic_DNA"/>
</dbReference>
<evidence type="ECO:0000256" key="3">
    <source>
        <dbReference type="ARBA" id="ARBA00023163"/>
    </source>
</evidence>
<keyword evidence="3" id="KW-0804">Transcription</keyword>
<gene>
    <name evidence="5" type="ORF">CQ12_18310</name>
</gene>
<dbReference type="SUPFAM" id="SSF46785">
    <property type="entry name" value="Winged helix' DNA-binding domain"/>
    <property type="match status" value="1"/>
</dbReference>
<evidence type="ECO:0000256" key="1">
    <source>
        <dbReference type="ARBA" id="ARBA00023015"/>
    </source>
</evidence>
<feature type="domain" description="HTH marR-type" evidence="4">
    <location>
        <begin position="6"/>
        <end position="138"/>
    </location>
</feature>
<dbReference type="Gene3D" id="1.10.10.10">
    <property type="entry name" value="Winged helix-like DNA-binding domain superfamily/Winged helix DNA-binding domain"/>
    <property type="match status" value="1"/>
</dbReference>
<keyword evidence="1" id="KW-0805">Transcription regulation</keyword>
<protein>
    <submittedName>
        <fullName evidence="5">MarR family transcriptional regulator</fullName>
    </submittedName>
</protein>
<evidence type="ECO:0000259" key="4">
    <source>
        <dbReference type="PROSITE" id="PS50995"/>
    </source>
</evidence>
<dbReference type="Pfam" id="PF01047">
    <property type="entry name" value="MarR"/>
    <property type="match status" value="1"/>
</dbReference>
<dbReference type="AlphaFoldDB" id="A0A0R3KMX6"/>
<dbReference type="PANTHER" id="PTHR42756:SF1">
    <property type="entry name" value="TRANSCRIPTIONAL REPRESSOR OF EMRAB OPERON"/>
    <property type="match status" value="1"/>
</dbReference>
<reference evidence="5 6" key="1">
    <citation type="submission" date="2014-03" db="EMBL/GenBank/DDBJ databases">
        <title>Bradyrhizobium valentinum sp. nov., isolated from effective nodules of Lupinus mariae-josephae, a lupine endemic of basic-lime soils in Eastern Spain.</title>
        <authorList>
            <person name="Duran D."/>
            <person name="Rey L."/>
            <person name="Navarro A."/>
            <person name="Busquets A."/>
            <person name="Imperial J."/>
            <person name="Ruiz-Argueso T."/>
        </authorList>
    </citation>
    <scope>NUCLEOTIDE SEQUENCE [LARGE SCALE GENOMIC DNA]</scope>
    <source>
        <strain evidence="5 6">PAC68</strain>
    </source>
</reference>
<dbReference type="STRING" id="280332.CQ12_18310"/>
<dbReference type="OrthoDB" id="582199at2"/>
<dbReference type="PRINTS" id="PR00598">
    <property type="entry name" value="HTHMARR"/>
</dbReference>
<organism evidence="5 6">
    <name type="scientific">Bradyrhizobium jicamae</name>
    <dbReference type="NCBI Taxonomy" id="280332"/>
    <lineage>
        <taxon>Bacteria</taxon>
        <taxon>Pseudomonadati</taxon>
        <taxon>Pseudomonadota</taxon>
        <taxon>Alphaproteobacteria</taxon>
        <taxon>Hyphomicrobiales</taxon>
        <taxon>Nitrobacteraceae</taxon>
        <taxon>Bradyrhizobium</taxon>
    </lineage>
</organism>
<name>A0A0R3KMX6_9BRAD</name>
<keyword evidence="2" id="KW-0238">DNA-binding</keyword>
<evidence type="ECO:0000313" key="5">
    <source>
        <dbReference type="EMBL" id="KRQ94325.1"/>
    </source>
</evidence>